<dbReference type="Proteomes" id="UP001642406">
    <property type="component" value="Unassembled WGS sequence"/>
</dbReference>
<feature type="transmembrane region" description="Helical" evidence="6">
    <location>
        <begin position="192"/>
        <end position="212"/>
    </location>
</feature>
<keyword evidence="4 6" id="KW-1133">Transmembrane helix</keyword>
<evidence type="ECO:0000256" key="6">
    <source>
        <dbReference type="SAM" id="Phobius"/>
    </source>
</evidence>
<feature type="transmembrane region" description="Helical" evidence="6">
    <location>
        <begin position="426"/>
        <end position="448"/>
    </location>
</feature>
<dbReference type="InterPro" id="IPR011701">
    <property type="entry name" value="MFS"/>
</dbReference>
<dbReference type="PANTHER" id="PTHR43791">
    <property type="entry name" value="PERMEASE-RELATED"/>
    <property type="match status" value="1"/>
</dbReference>
<keyword evidence="2" id="KW-0813">Transport</keyword>
<proteinExistence type="predicted"/>
<protein>
    <recommendedName>
        <fullName evidence="7">Major facilitator superfamily (MFS) profile domain-containing protein</fullName>
    </recommendedName>
</protein>
<feature type="domain" description="Major facilitator superfamily (MFS) profile" evidence="7">
    <location>
        <begin position="65"/>
        <end position="485"/>
    </location>
</feature>
<reference evidence="8 9" key="1">
    <citation type="submission" date="2024-01" db="EMBL/GenBank/DDBJ databases">
        <authorList>
            <person name="Allen C."/>
            <person name="Tagirdzhanova G."/>
        </authorList>
    </citation>
    <scope>NUCLEOTIDE SEQUENCE [LARGE SCALE GENOMIC DNA]</scope>
</reference>
<feature type="transmembrane region" description="Helical" evidence="6">
    <location>
        <begin position="130"/>
        <end position="150"/>
    </location>
</feature>
<name>A0ABP0BK68_9PEZI</name>
<feature type="transmembrane region" description="Helical" evidence="6">
    <location>
        <begin position="61"/>
        <end position="79"/>
    </location>
</feature>
<evidence type="ECO:0000313" key="8">
    <source>
        <dbReference type="EMBL" id="CAK7220045.1"/>
    </source>
</evidence>
<feature type="transmembrane region" description="Helical" evidence="6">
    <location>
        <begin position="99"/>
        <end position="118"/>
    </location>
</feature>
<comment type="caution">
    <text evidence="8">The sequence shown here is derived from an EMBL/GenBank/DDBJ whole genome shotgun (WGS) entry which is preliminary data.</text>
</comment>
<dbReference type="PROSITE" id="PS50850">
    <property type="entry name" value="MFS"/>
    <property type="match status" value="1"/>
</dbReference>
<dbReference type="PANTHER" id="PTHR43791:SF18">
    <property type="entry name" value="NICOTINIC ACID TRANSPORTER TNA1, PUTATIVE (AFU_ORTHOLOGUE AFUA_3G03820)-RELATED"/>
    <property type="match status" value="1"/>
</dbReference>
<keyword evidence="5 6" id="KW-0472">Membrane</keyword>
<gene>
    <name evidence="8" type="ORF">SBRCBS47491_004056</name>
</gene>
<dbReference type="SUPFAM" id="SSF103473">
    <property type="entry name" value="MFS general substrate transporter"/>
    <property type="match status" value="1"/>
</dbReference>
<feature type="transmembrane region" description="Helical" evidence="6">
    <location>
        <begin position="297"/>
        <end position="316"/>
    </location>
</feature>
<feature type="transmembrane region" description="Helical" evidence="6">
    <location>
        <begin position="367"/>
        <end position="385"/>
    </location>
</feature>
<dbReference type="Gene3D" id="1.20.1250.20">
    <property type="entry name" value="MFS general substrate transporter like domains"/>
    <property type="match status" value="2"/>
</dbReference>
<dbReference type="InterPro" id="IPR036259">
    <property type="entry name" value="MFS_trans_sf"/>
</dbReference>
<feature type="transmembrane region" description="Helical" evidence="6">
    <location>
        <begin position="156"/>
        <end position="180"/>
    </location>
</feature>
<evidence type="ECO:0000259" key="7">
    <source>
        <dbReference type="PROSITE" id="PS50850"/>
    </source>
</evidence>
<evidence type="ECO:0000256" key="5">
    <source>
        <dbReference type="ARBA" id="ARBA00023136"/>
    </source>
</evidence>
<evidence type="ECO:0000256" key="4">
    <source>
        <dbReference type="ARBA" id="ARBA00022989"/>
    </source>
</evidence>
<feature type="transmembrane region" description="Helical" evidence="6">
    <location>
        <begin position="454"/>
        <end position="475"/>
    </location>
</feature>
<organism evidence="8 9">
    <name type="scientific">Sporothrix bragantina</name>
    <dbReference type="NCBI Taxonomy" id="671064"/>
    <lineage>
        <taxon>Eukaryota</taxon>
        <taxon>Fungi</taxon>
        <taxon>Dikarya</taxon>
        <taxon>Ascomycota</taxon>
        <taxon>Pezizomycotina</taxon>
        <taxon>Sordariomycetes</taxon>
        <taxon>Sordariomycetidae</taxon>
        <taxon>Ophiostomatales</taxon>
        <taxon>Ophiostomataceae</taxon>
        <taxon>Sporothrix</taxon>
    </lineage>
</organism>
<evidence type="ECO:0000256" key="2">
    <source>
        <dbReference type="ARBA" id="ARBA00022448"/>
    </source>
</evidence>
<dbReference type="InterPro" id="IPR020846">
    <property type="entry name" value="MFS_dom"/>
</dbReference>
<sequence>MAENSVQDVEHVDHDTVELEKSAADMVRAGGGLRTVDAGLEADQVVLALDKEREARILRKVDWHLVPLLSFLYLVGYVDRSNIGNAKIAGMATDLKLEGLMYNTALTLFFVPYGLFEVPSNIVLKLIRPSVWISILLFSWGIVMTLMGIVKSAQGLYAARFFLGFAEAGFFPASTFLLTIWYKRYEVQRRMAVFYAAATLAGAFSGLLAFAIQHMAGKAGLNGWNWIFIIEGIIPVVMSFFVWKILPDSPETASFLTNEEKEFIINRLALETGTGRGRVTNADSIRWHHVVEGFSDWRIWCSIVCFWACTIGTYGFTSTVPTIVQQLGYQSAEAQLMTVPIYVFALGLVILFAWLSDRFQQRTPFIMAGFAIASVGFIAEIAIPHPRMTGVSYFFLFLIAGGLFSPLMCIVSLIGNNLAPSSRRAVGMAVLISVGNLGGICGSNIFLAKQAPRYQAGYGTCLGICLAGIVAAYILRVAYARENARRDALVEGQTEEQLRAQYTEQQLLDLGDHSVYFRYTL</sequence>
<evidence type="ECO:0000256" key="1">
    <source>
        <dbReference type="ARBA" id="ARBA00004141"/>
    </source>
</evidence>
<keyword evidence="3 6" id="KW-0812">Transmembrane</keyword>
<feature type="transmembrane region" description="Helical" evidence="6">
    <location>
        <begin position="224"/>
        <end position="246"/>
    </location>
</feature>
<evidence type="ECO:0000313" key="9">
    <source>
        <dbReference type="Proteomes" id="UP001642406"/>
    </source>
</evidence>
<comment type="subcellular location">
    <subcellularLocation>
        <location evidence="1">Membrane</location>
        <topology evidence="1">Multi-pass membrane protein</topology>
    </subcellularLocation>
</comment>
<evidence type="ECO:0000256" key="3">
    <source>
        <dbReference type="ARBA" id="ARBA00022692"/>
    </source>
</evidence>
<accession>A0ABP0BK68</accession>
<feature type="transmembrane region" description="Helical" evidence="6">
    <location>
        <begin position="336"/>
        <end position="355"/>
    </location>
</feature>
<feature type="transmembrane region" description="Helical" evidence="6">
    <location>
        <begin position="391"/>
        <end position="414"/>
    </location>
</feature>
<keyword evidence="9" id="KW-1185">Reference proteome</keyword>
<dbReference type="Pfam" id="PF07690">
    <property type="entry name" value="MFS_1"/>
    <property type="match status" value="1"/>
</dbReference>
<dbReference type="EMBL" id="CAWUHC010000029">
    <property type="protein sequence ID" value="CAK7220045.1"/>
    <property type="molecule type" value="Genomic_DNA"/>
</dbReference>